<dbReference type="GO" id="GO:0010499">
    <property type="term" value="P:proteasomal ubiquitin-independent protein catabolic process"/>
    <property type="evidence" value="ECO:0007669"/>
    <property type="project" value="TreeGrafter"/>
</dbReference>
<feature type="compositionally biased region" description="Polar residues" evidence="1">
    <location>
        <begin position="56"/>
        <end position="68"/>
    </location>
</feature>
<dbReference type="PANTHER" id="PTHR32170">
    <property type="entry name" value="PROTEASOME ACTIVATOR COMPLEX SUBUNIT 4"/>
    <property type="match status" value="1"/>
</dbReference>
<evidence type="ECO:0000313" key="4">
    <source>
        <dbReference type="Proteomes" id="UP000594261"/>
    </source>
</evidence>
<name>A0A7N2MRU0_QUELO</name>
<protein>
    <recommendedName>
        <fullName evidence="2">Proteasome activator Blm10 middle HEAT repeats region domain-containing protein</fullName>
    </recommendedName>
</protein>
<feature type="compositionally biased region" description="Pro residues" evidence="1">
    <location>
        <begin position="112"/>
        <end position="121"/>
    </location>
</feature>
<evidence type="ECO:0000259" key="2">
    <source>
        <dbReference type="Pfam" id="PF16507"/>
    </source>
</evidence>
<accession>A0A7N2MRU0</accession>
<dbReference type="GO" id="GO:0005829">
    <property type="term" value="C:cytosol"/>
    <property type="evidence" value="ECO:0007669"/>
    <property type="project" value="TreeGrafter"/>
</dbReference>
<dbReference type="EnsemblPlants" id="QL10p044954:mrna">
    <property type="protein sequence ID" value="QL10p044954:mrna"/>
    <property type="gene ID" value="QL10p044954"/>
</dbReference>
<dbReference type="InterPro" id="IPR032430">
    <property type="entry name" value="Blm10_mid"/>
</dbReference>
<reference evidence="3" key="2">
    <citation type="submission" date="2021-01" db="UniProtKB">
        <authorList>
            <consortium name="EnsemblPlants"/>
        </authorList>
    </citation>
    <scope>IDENTIFICATION</scope>
</reference>
<dbReference type="GO" id="GO:0016504">
    <property type="term" value="F:peptidase activator activity"/>
    <property type="evidence" value="ECO:0007669"/>
    <property type="project" value="InterPro"/>
</dbReference>
<proteinExistence type="predicted"/>
<dbReference type="AlphaFoldDB" id="A0A7N2MRU0"/>
<feature type="compositionally biased region" description="Low complexity" evidence="1">
    <location>
        <begin position="150"/>
        <end position="164"/>
    </location>
</feature>
<sequence length="1183" mass="130949">MIEGYLRLLSRYSVGTEDHQDITDVLTAVQTIGRVRPSDPEVLNEEAASPAAAATQRPSTTESPSMSIAPTKRLPICTPRLVPTPDPPPPTPHPSLSPTIPSPTLHPSRSPTIPPPTPYPCPGSDIRPPTPRSFPEVSPIPSFDLGIHLTPPDMQQDPPSDSTSIGPSSAIDPPHVQVEQASGLPTQPEGRLKRISKAPPCGTRGHKHGHNAGPEASDEGHARPPPYYTRQHKVQKSDFLESNNPRYPTLEPHQPFHQFPWTLPLRSTKMEVYHKKSGRCIQSISFGGEGVGASVVADEEVGSGKLVAVATPNKVICYRKLPSEEQIKDVLRKKNFKEAIALVEELECDGELSKDMLSFVHAQVGFLLLFDLHFEEAVNQFLLDIGGVDETVISDNRINSIFESPLRERLQIFLSSSDLYDPEEVLYLIEGSELWLEKAILYRKLGQEALVLQILAFDWIKSCIDLWDSMPNCQFWNSQWAALVARVVKNCNSIEWECFLPTLFARYLNMFELVKAFSFLAFGCIFENALEIIFRCLLLDKMWKISSITKSVYPQPKPVTGQNTQIDQNSTYPQYPLLIGSRKIPNTHYRLVEKSQNHNTHNRSSAVVDQQSADGHHLPASIDCQAFAPQQTPTFDHQVDQKKMNPLHRRSLCHHATSPLCHHANDPMPHSCCSNFCFVLCGALFGSSFCGISIPYGLRDVFLMENTCAFVKQCPINSIVHPFKFCLFHHINFSFTNVVSSQMTATHQLKIAVMSVAFVGRSLFLTSQSTSVESVESGDEFTDLLMVSLSNVLLGMDANDPPKTLATMQLIGSIFSNLAYLDDNIDESSFLPMIRFSEWLDEFLCRLFSLLLHLEPSSVTNEGLHSSATSGTFLVEDGPYYYCMLEILLGRLSKSLYTQALKKVCKFVKTNILPGAIAEVGLLCCACVHSNPEEAVTHLIEPILSSVISSLEGVPVTGFGGRGTSKSSVSIKMLLPCMLPSVMGVLLFSVTRISGKEAIVSAFDSPSWKVNGAGDLLHSLLGSMILYYPIDQYKCIFRHPVASELEEWISTKDYSNNELPIGPKWHIPSDEEGRRQGLGMYTFRNGETQAGHWQNGILHIPSTQNTTHPVSPVAVYHSKVLNAVQEARRAADKAYDVAKVDERVNRAVAAANRAANAARVAGVKAVQKQMHHNSNNNVPIPIV</sequence>
<feature type="compositionally biased region" description="Low complexity" evidence="1">
    <location>
        <begin position="96"/>
        <end position="111"/>
    </location>
</feature>
<dbReference type="InParanoid" id="A0A7N2MRU0"/>
<keyword evidence="4" id="KW-1185">Reference proteome</keyword>
<dbReference type="GO" id="GO:0005634">
    <property type="term" value="C:nucleus"/>
    <property type="evidence" value="ECO:0007669"/>
    <property type="project" value="TreeGrafter"/>
</dbReference>
<feature type="region of interest" description="Disordered" evidence="1">
    <location>
        <begin position="37"/>
        <end position="226"/>
    </location>
</feature>
<organism evidence="3 4">
    <name type="scientific">Quercus lobata</name>
    <name type="common">Valley oak</name>
    <dbReference type="NCBI Taxonomy" id="97700"/>
    <lineage>
        <taxon>Eukaryota</taxon>
        <taxon>Viridiplantae</taxon>
        <taxon>Streptophyta</taxon>
        <taxon>Embryophyta</taxon>
        <taxon>Tracheophyta</taxon>
        <taxon>Spermatophyta</taxon>
        <taxon>Magnoliopsida</taxon>
        <taxon>eudicotyledons</taxon>
        <taxon>Gunneridae</taxon>
        <taxon>Pentapetalae</taxon>
        <taxon>rosids</taxon>
        <taxon>fabids</taxon>
        <taxon>Fagales</taxon>
        <taxon>Fagaceae</taxon>
        <taxon>Quercus</taxon>
    </lineage>
</organism>
<dbReference type="PANTHER" id="PTHR32170:SF3">
    <property type="entry name" value="PROTEASOME ACTIVATOR COMPLEX SUBUNIT 4"/>
    <property type="match status" value="1"/>
</dbReference>
<dbReference type="InterPro" id="IPR035309">
    <property type="entry name" value="PSME4"/>
</dbReference>
<dbReference type="EMBL" id="LRBV02000010">
    <property type="status" value="NOT_ANNOTATED_CDS"/>
    <property type="molecule type" value="Genomic_DNA"/>
</dbReference>
<evidence type="ECO:0000256" key="1">
    <source>
        <dbReference type="SAM" id="MobiDB-lite"/>
    </source>
</evidence>
<dbReference type="Gramene" id="QL10p044954:mrna">
    <property type="protein sequence ID" value="QL10p044954:mrna"/>
    <property type="gene ID" value="QL10p044954"/>
</dbReference>
<feature type="domain" description="Proteasome activator Blm10 middle HEAT repeats region" evidence="2">
    <location>
        <begin position="835"/>
        <end position="947"/>
    </location>
</feature>
<dbReference type="Pfam" id="PF16507">
    <property type="entry name" value="HEAT_PSME4_mid"/>
    <property type="match status" value="1"/>
</dbReference>
<evidence type="ECO:0000313" key="3">
    <source>
        <dbReference type="EnsemblPlants" id="QL10p044954:mrna"/>
    </source>
</evidence>
<reference evidence="3 4" key="1">
    <citation type="journal article" date="2016" name="G3 (Bethesda)">
        <title>First Draft Assembly and Annotation of the Genome of a California Endemic Oak Quercus lobata Nee (Fagaceae).</title>
        <authorList>
            <person name="Sork V.L."/>
            <person name="Fitz-Gibbon S.T."/>
            <person name="Puiu D."/>
            <person name="Crepeau M."/>
            <person name="Gugger P.F."/>
            <person name="Sherman R."/>
            <person name="Stevens K."/>
            <person name="Langley C.H."/>
            <person name="Pellegrini M."/>
            <person name="Salzberg S.L."/>
        </authorList>
    </citation>
    <scope>NUCLEOTIDE SEQUENCE [LARGE SCALE GENOMIC DNA]</scope>
    <source>
        <strain evidence="3 4">cv. SW786</strain>
    </source>
</reference>
<feature type="compositionally biased region" description="Pro residues" evidence="1">
    <location>
        <begin position="82"/>
        <end position="95"/>
    </location>
</feature>
<dbReference type="Proteomes" id="UP000594261">
    <property type="component" value="Chromosome 10"/>
</dbReference>
<dbReference type="GO" id="GO:0070628">
    <property type="term" value="F:proteasome binding"/>
    <property type="evidence" value="ECO:0007669"/>
    <property type="project" value="InterPro"/>
</dbReference>